<evidence type="ECO:0000256" key="6">
    <source>
        <dbReference type="PROSITE-ProRule" id="PRU01211"/>
    </source>
</evidence>
<feature type="binding site" evidence="6">
    <location>
        <position position="245"/>
    </location>
    <ligand>
        <name>Zn(2+)</name>
        <dbReference type="ChEBI" id="CHEBI:29105"/>
        <note>catalytic</note>
    </ligand>
</feature>
<sequence>MKINLIFLIIILSVILHYVKVYNKVLEKKKQISEKNKVTNFSNESTTTKYPIKTVKIDKSAYKTKKQVPKKTTLKNALTSTIATTKPTSKKPANKSVIDNKKTVTKDVGTKASLISENKLNETRTTKKPTTRKGINETFSDNKMNVIGGDNKNTGIIGKNIYKWSFPILYKVVKPVNETFVDKGIKFLMKQTCVKFKKVKTLKKTNGLRYVRKEGCWSYIGRTNSNTFQDISIGTECEENWVMHHETLHALGVIHEMSRPDRDNYLKIVKKNVDPKEFHNFLKVPSYKTYGLRYDFGSVMQYNMYAFSKDRKLTIIPNNHHYLKTLGQSVHASFNDLKLVNKYYCDDVCKKKLKCLNSGYTNIKNCKVCKCPRFYKGKLCGKLRRSQKQCQKQIHIARPTFKTLHVRGIKKCYFKLTTEKNFKIKMILVDSNLPHAEFCLPHIGLEIKFLHDKGLSGVLFCAKDKNKTIISKGNEVTMYYAGFKKDQFFKIRYRKVKV</sequence>
<keyword evidence="6 7" id="KW-0862">Zinc</keyword>
<feature type="binding site" evidence="6">
    <location>
        <position position="255"/>
    </location>
    <ligand>
        <name>Zn(2+)</name>
        <dbReference type="ChEBI" id="CHEBI:29105"/>
        <note>catalytic</note>
    </ligand>
</feature>
<comment type="subcellular location">
    <subcellularLocation>
        <location evidence="1 5">Secreted</location>
    </subcellularLocation>
</comment>
<dbReference type="GO" id="GO:0018996">
    <property type="term" value="P:molting cycle, collagen and cuticulin-based cuticle"/>
    <property type="evidence" value="ECO:0007669"/>
    <property type="project" value="InterPro"/>
</dbReference>
<dbReference type="SMART" id="SM00235">
    <property type="entry name" value="ZnMc"/>
    <property type="match status" value="1"/>
</dbReference>
<keyword evidence="6 7" id="KW-0645">Protease</keyword>
<proteinExistence type="predicted"/>
<dbReference type="PANTHER" id="PTHR10127">
    <property type="entry name" value="DISCOIDIN, CUB, EGF, LAMININ , AND ZINC METALLOPROTEASE DOMAIN CONTAINING"/>
    <property type="match status" value="1"/>
</dbReference>
<name>A0A0N5CCJ2_STREA</name>
<dbReference type="PIRSF" id="PIRSF036365">
    <property type="entry name" value="Astacin_nematoda"/>
    <property type="match status" value="1"/>
</dbReference>
<feature type="active site" evidence="6">
    <location>
        <position position="246"/>
    </location>
</feature>
<dbReference type="Proteomes" id="UP000046392">
    <property type="component" value="Unplaced"/>
</dbReference>
<evidence type="ECO:0000256" key="4">
    <source>
        <dbReference type="ARBA" id="ARBA00023180"/>
    </source>
</evidence>
<evidence type="ECO:0000313" key="10">
    <source>
        <dbReference type="WBParaSite" id="SPAL_0001559910.1"/>
    </source>
</evidence>
<dbReference type="InterPro" id="IPR024079">
    <property type="entry name" value="MetalloPept_cat_dom_sf"/>
</dbReference>
<keyword evidence="6 7" id="KW-0479">Metal-binding</keyword>
<dbReference type="Pfam" id="PF01400">
    <property type="entry name" value="Astacin"/>
    <property type="match status" value="1"/>
</dbReference>
<accession>A0A0N5CCJ2</accession>
<dbReference type="PANTHER" id="PTHR10127:SF802">
    <property type="entry name" value="ZINC METALLOPROTEINASE NAS-10"/>
    <property type="match status" value="1"/>
</dbReference>
<dbReference type="InterPro" id="IPR006026">
    <property type="entry name" value="Peptidase_Metallo"/>
</dbReference>
<dbReference type="PRINTS" id="PR00480">
    <property type="entry name" value="ASTACIN"/>
</dbReference>
<keyword evidence="9" id="KW-1185">Reference proteome</keyword>
<dbReference type="SUPFAM" id="SSF55486">
    <property type="entry name" value="Metalloproteases ('zincins'), catalytic domain"/>
    <property type="match status" value="1"/>
</dbReference>
<feature type="domain" description="Peptidase M12A" evidence="8">
    <location>
        <begin position="145"/>
        <end position="350"/>
    </location>
</feature>
<dbReference type="PROSITE" id="PS51864">
    <property type="entry name" value="ASTACIN"/>
    <property type="match status" value="1"/>
</dbReference>
<evidence type="ECO:0000256" key="5">
    <source>
        <dbReference type="PIRNR" id="PIRNR036365"/>
    </source>
</evidence>
<comment type="caution">
    <text evidence="6">Lacks conserved residue(s) required for the propagation of feature annotation.</text>
</comment>
<organism evidence="9 10">
    <name type="scientific">Strongyloides papillosus</name>
    <name type="common">Intestinal threadworm</name>
    <dbReference type="NCBI Taxonomy" id="174720"/>
    <lineage>
        <taxon>Eukaryota</taxon>
        <taxon>Metazoa</taxon>
        <taxon>Ecdysozoa</taxon>
        <taxon>Nematoda</taxon>
        <taxon>Chromadorea</taxon>
        <taxon>Rhabditida</taxon>
        <taxon>Tylenchina</taxon>
        <taxon>Panagrolaimomorpha</taxon>
        <taxon>Strongyloidoidea</taxon>
        <taxon>Strongyloididae</taxon>
        <taxon>Strongyloides</taxon>
    </lineage>
</organism>
<protein>
    <recommendedName>
        <fullName evidence="5">Zinc metalloproteinase</fullName>
    </recommendedName>
</protein>
<reference evidence="10" key="1">
    <citation type="submission" date="2017-02" db="UniProtKB">
        <authorList>
            <consortium name="WormBaseParasite"/>
        </authorList>
    </citation>
    <scope>IDENTIFICATION</scope>
</reference>
<keyword evidence="2 5" id="KW-0964">Secreted</keyword>
<evidence type="ECO:0000256" key="7">
    <source>
        <dbReference type="RuleBase" id="RU361183"/>
    </source>
</evidence>
<dbReference type="GO" id="GO:0004222">
    <property type="term" value="F:metalloendopeptidase activity"/>
    <property type="evidence" value="ECO:0007669"/>
    <property type="project" value="UniProtKB-UniRule"/>
</dbReference>
<dbReference type="GO" id="GO:0008270">
    <property type="term" value="F:zinc ion binding"/>
    <property type="evidence" value="ECO:0007669"/>
    <property type="project" value="UniProtKB-UniRule"/>
</dbReference>
<keyword evidence="3" id="KW-1015">Disulfide bond</keyword>
<comment type="cofactor">
    <cofactor evidence="6 7">
        <name>Zn(2+)</name>
        <dbReference type="ChEBI" id="CHEBI:29105"/>
    </cofactor>
    <text evidence="6 7">Binds 1 zinc ion per subunit.</text>
</comment>
<dbReference type="WBParaSite" id="SPAL_0001559910.1">
    <property type="protein sequence ID" value="SPAL_0001559910.1"/>
    <property type="gene ID" value="SPAL_0001559910"/>
</dbReference>
<dbReference type="Gene3D" id="3.40.390.10">
    <property type="entry name" value="Collagenase (Catalytic Domain)"/>
    <property type="match status" value="1"/>
</dbReference>
<feature type="binding site" evidence="6">
    <location>
        <position position="249"/>
    </location>
    <ligand>
        <name>Zn(2+)</name>
        <dbReference type="ChEBI" id="CHEBI:29105"/>
        <note>catalytic</note>
    </ligand>
</feature>
<dbReference type="InterPro" id="IPR001506">
    <property type="entry name" value="Peptidase_M12A"/>
</dbReference>
<dbReference type="GO" id="GO:0005576">
    <property type="term" value="C:extracellular region"/>
    <property type="evidence" value="ECO:0007669"/>
    <property type="project" value="UniProtKB-SubCell"/>
</dbReference>
<evidence type="ECO:0000259" key="8">
    <source>
        <dbReference type="PROSITE" id="PS51864"/>
    </source>
</evidence>
<keyword evidence="6 7" id="KW-0482">Metalloprotease</keyword>
<keyword evidence="4" id="KW-0325">Glycoprotein</keyword>
<dbReference type="InterPro" id="IPR017050">
    <property type="entry name" value="Metallopeptidase_nem"/>
</dbReference>
<evidence type="ECO:0000256" key="2">
    <source>
        <dbReference type="ARBA" id="ARBA00022525"/>
    </source>
</evidence>
<evidence type="ECO:0000256" key="1">
    <source>
        <dbReference type="ARBA" id="ARBA00004613"/>
    </source>
</evidence>
<dbReference type="AlphaFoldDB" id="A0A0N5CCJ2"/>
<evidence type="ECO:0000256" key="3">
    <source>
        <dbReference type="ARBA" id="ARBA00023157"/>
    </source>
</evidence>
<evidence type="ECO:0000313" key="9">
    <source>
        <dbReference type="Proteomes" id="UP000046392"/>
    </source>
</evidence>
<dbReference type="GO" id="GO:0006508">
    <property type="term" value="P:proteolysis"/>
    <property type="evidence" value="ECO:0007669"/>
    <property type="project" value="UniProtKB-KW"/>
</dbReference>
<keyword evidence="6 7" id="KW-0378">Hydrolase</keyword>